<accession>Q1JZ04</accession>
<keyword evidence="1" id="KW-1133">Transmembrane helix</keyword>
<gene>
    <name evidence="2" type="ORF">Dace_1352</name>
</gene>
<protein>
    <submittedName>
        <fullName evidence="2">Membrane protein-like</fullName>
    </submittedName>
</protein>
<evidence type="ECO:0000256" key="1">
    <source>
        <dbReference type="SAM" id="Phobius"/>
    </source>
</evidence>
<comment type="caution">
    <text evidence="2">The sequence shown here is derived from an EMBL/GenBank/DDBJ whole genome shotgun (WGS) entry which is preliminary data.</text>
</comment>
<dbReference type="Proteomes" id="UP000005695">
    <property type="component" value="Unassembled WGS sequence"/>
</dbReference>
<name>Q1JZ04_DESA6</name>
<sequence length="117" mass="13132">MSDGTIVENKSSEKTAKLIYILYLVGIVLGITGIIGVIMAYVYRGDAPVWLRSHYDFQIRTFWIGALYIFVGGLLSAFLIGYLLLLFWLVWLAVRCAKGLKALEEQQAPPNAASWIF</sequence>
<dbReference type="EMBL" id="AAEW02000010">
    <property type="protein sequence ID" value="EAT15490.1"/>
    <property type="molecule type" value="Genomic_DNA"/>
</dbReference>
<feature type="transmembrane region" description="Helical" evidence="1">
    <location>
        <begin position="20"/>
        <end position="43"/>
    </location>
</feature>
<feature type="transmembrane region" description="Helical" evidence="1">
    <location>
        <begin position="63"/>
        <end position="94"/>
    </location>
</feature>
<dbReference type="RefSeq" id="WP_006000824.1">
    <property type="nucleotide sequence ID" value="NZ_AAEW02000010.1"/>
</dbReference>
<keyword evidence="1" id="KW-0472">Membrane</keyword>
<reference evidence="2" key="1">
    <citation type="submission" date="2006-05" db="EMBL/GenBank/DDBJ databases">
        <title>Annotation of the draft genome assembly of Desulfuromonas acetoxidans DSM 684.</title>
        <authorList>
            <consortium name="US DOE Joint Genome Institute (JGI-ORNL)"/>
            <person name="Larimer F."/>
            <person name="Land M."/>
            <person name="Hauser L."/>
        </authorList>
    </citation>
    <scope>NUCLEOTIDE SEQUENCE [LARGE SCALE GENOMIC DNA]</scope>
    <source>
        <strain evidence="2">DSM 684</strain>
    </source>
</reference>
<dbReference type="OrthoDB" id="5405464at2"/>
<organism evidence="2 3">
    <name type="scientific">Desulfuromonas acetoxidans (strain DSM 684 / 11070)</name>
    <dbReference type="NCBI Taxonomy" id="281689"/>
    <lineage>
        <taxon>Bacteria</taxon>
        <taxon>Pseudomonadati</taxon>
        <taxon>Thermodesulfobacteriota</taxon>
        <taxon>Desulfuromonadia</taxon>
        <taxon>Desulfuromonadales</taxon>
        <taxon>Desulfuromonadaceae</taxon>
        <taxon>Desulfuromonas</taxon>
    </lineage>
</organism>
<evidence type="ECO:0000313" key="3">
    <source>
        <dbReference type="Proteomes" id="UP000005695"/>
    </source>
</evidence>
<evidence type="ECO:0000313" key="2">
    <source>
        <dbReference type="EMBL" id="EAT15490.1"/>
    </source>
</evidence>
<keyword evidence="3" id="KW-1185">Reference proteome</keyword>
<dbReference type="AlphaFoldDB" id="Q1JZ04"/>
<proteinExistence type="predicted"/>
<reference evidence="2" key="2">
    <citation type="submission" date="2006-05" db="EMBL/GenBank/DDBJ databases">
        <title>Sequencing of the draft genome and assembly of Desulfuromonas acetoxidans DSM 684.</title>
        <authorList>
            <consortium name="US DOE Joint Genome Institute (JGI-PGF)"/>
            <person name="Copeland A."/>
            <person name="Lucas S."/>
            <person name="Lapidus A."/>
            <person name="Barry K."/>
            <person name="Detter J.C."/>
            <person name="Glavina del Rio T."/>
            <person name="Hammon N."/>
            <person name="Israni S."/>
            <person name="Dalin E."/>
            <person name="Tice H."/>
            <person name="Bruce D."/>
            <person name="Pitluck S."/>
            <person name="Richardson P."/>
        </authorList>
    </citation>
    <scope>NUCLEOTIDE SEQUENCE [LARGE SCALE GENOMIC DNA]</scope>
    <source>
        <strain evidence="2">DSM 684</strain>
    </source>
</reference>
<keyword evidence="1" id="KW-0812">Transmembrane</keyword>